<evidence type="ECO:0000313" key="2">
    <source>
        <dbReference type="EMBL" id="PRR73926.1"/>
    </source>
</evidence>
<feature type="region of interest" description="Disordered" evidence="1">
    <location>
        <begin position="1"/>
        <end position="46"/>
    </location>
</feature>
<dbReference type="Proteomes" id="UP000238415">
    <property type="component" value="Unassembled WGS sequence"/>
</dbReference>
<gene>
    <name evidence="2" type="ORF">MOHU_10680</name>
</gene>
<comment type="caution">
    <text evidence="2">The sequence shown here is derived from an EMBL/GenBank/DDBJ whole genome shotgun (WGS) entry which is preliminary data.</text>
</comment>
<keyword evidence="3" id="KW-1185">Reference proteome</keyword>
<evidence type="ECO:0000313" key="3">
    <source>
        <dbReference type="Proteomes" id="UP000238415"/>
    </source>
</evidence>
<sequence>MQNRIENPNYPLEAPKPDSVPHPETSPPEFPQERPILDPPAGDFLL</sequence>
<dbReference type="EMBL" id="PVXM01000015">
    <property type="protein sequence ID" value="PRR73926.1"/>
    <property type="molecule type" value="Genomic_DNA"/>
</dbReference>
<proteinExistence type="predicted"/>
<organism evidence="2 3">
    <name type="scientific">Neomoorella humiferrea</name>
    <dbReference type="NCBI Taxonomy" id="676965"/>
    <lineage>
        <taxon>Bacteria</taxon>
        <taxon>Bacillati</taxon>
        <taxon>Bacillota</taxon>
        <taxon>Clostridia</taxon>
        <taxon>Neomoorellales</taxon>
        <taxon>Neomoorellaceae</taxon>
        <taxon>Neomoorella</taxon>
    </lineage>
</organism>
<protein>
    <submittedName>
        <fullName evidence="2">Uncharacterized protein</fullName>
    </submittedName>
</protein>
<name>A0A2T0AU30_9FIRM</name>
<reference evidence="2 3" key="1">
    <citation type="submission" date="2018-03" db="EMBL/GenBank/DDBJ databases">
        <title>Genome sequence of Moorella humiferrea DSM 23265.</title>
        <authorList>
            <person name="Poehlein A."/>
            <person name="Daniel R."/>
        </authorList>
    </citation>
    <scope>NUCLEOTIDE SEQUENCE [LARGE SCALE GENOMIC DNA]</scope>
    <source>
        <strain evidence="2 3">DSM 23265</strain>
    </source>
</reference>
<dbReference type="AlphaFoldDB" id="A0A2T0AU30"/>
<accession>A0A2T0AU30</accession>
<evidence type="ECO:0000256" key="1">
    <source>
        <dbReference type="SAM" id="MobiDB-lite"/>
    </source>
</evidence>